<dbReference type="PROSITE" id="PS00760">
    <property type="entry name" value="SPASE_I_2"/>
    <property type="match status" value="1"/>
</dbReference>
<keyword evidence="5 6" id="KW-0378">Hydrolase</keyword>
<evidence type="ECO:0000256" key="4">
    <source>
        <dbReference type="ARBA" id="ARBA00013208"/>
    </source>
</evidence>
<dbReference type="NCBIfam" id="TIGR02227">
    <property type="entry name" value="sigpep_I_bact"/>
    <property type="match status" value="1"/>
</dbReference>
<dbReference type="PROSITE" id="PS00761">
    <property type="entry name" value="SPASE_I_3"/>
    <property type="match status" value="1"/>
</dbReference>
<accession>A0ABV0EP72</accession>
<dbReference type="InterPro" id="IPR036286">
    <property type="entry name" value="LexA/Signal_pep-like_sf"/>
</dbReference>
<dbReference type="InterPro" id="IPR019758">
    <property type="entry name" value="Pept_S26A_signal_pept_1_CS"/>
</dbReference>
<dbReference type="Gene3D" id="2.10.109.10">
    <property type="entry name" value="Umud Fragment, subunit A"/>
    <property type="match status" value="1"/>
</dbReference>
<comment type="subcellular location">
    <subcellularLocation>
        <location evidence="2">Cell membrane</location>
        <topology evidence="2">Single-pass type II membrane protein</topology>
    </subcellularLocation>
    <subcellularLocation>
        <location evidence="6">Membrane</location>
        <topology evidence="6">Single-pass type II membrane protein</topology>
    </subcellularLocation>
</comment>
<evidence type="ECO:0000313" key="8">
    <source>
        <dbReference type="EMBL" id="MEO1769632.1"/>
    </source>
</evidence>
<dbReference type="PANTHER" id="PTHR43390">
    <property type="entry name" value="SIGNAL PEPTIDASE I"/>
    <property type="match status" value="1"/>
</dbReference>
<feature type="transmembrane region" description="Helical" evidence="6">
    <location>
        <begin position="6"/>
        <end position="25"/>
    </location>
</feature>
<keyword evidence="6" id="KW-0812">Transmembrane</keyword>
<gene>
    <name evidence="8" type="ORF">JZO67_001583</name>
</gene>
<proteinExistence type="inferred from homology"/>
<dbReference type="CDD" id="cd06530">
    <property type="entry name" value="S26_SPase_I"/>
    <property type="match status" value="1"/>
</dbReference>
<dbReference type="Pfam" id="PF10502">
    <property type="entry name" value="Peptidase_S26"/>
    <property type="match status" value="1"/>
</dbReference>
<dbReference type="PRINTS" id="PR00727">
    <property type="entry name" value="LEADERPTASE"/>
</dbReference>
<dbReference type="InterPro" id="IPR000223">
    <property type="entry name" value="Pept_S26A_signal_pept_1"/>
</dbReference>
<dbReference type="Proteomes" id="UP000664357">
    <property type="component" value="Unassembled WGS sequence"/>
</dbReference>
<keyword evidence="6" id="KW-0645">Protease</keyword>
<protein>
    <recommendedName>
        <fullName evidence="4 6">Signal peptidase I</fullName>
        <ecNumber evidence="4 6">3.4.21.89</ecNumber>
    </recommendedName>
</protein>
<evidence type="ECO:0000256" key="6">
    <source>
        <dbReference type="RuleBase" id="RU362042"/>
    </source>
</evidence>
<sequence length="158" mass="18582">MKAGVVFVGLYLVFFSFFQTYHWLYPKYSVSGVSMYPTFKEEEVIQISAHHKPKRFDVIILHPPENPEGTYLKRVIGLPGEQIDYHNGKLFVNKKRVNDPFAEETEDFNWDNFSRDRIQEGYYFILGDNRELSYDSRHFGLITEPQILGIVHEGNDQK</sequence>
<keyword evidence="6" id="KW-0472">Membrane</keyword>
<keyword evidence="9" id="KW-1185">Reference proteome</keyword>
<dbReference type="EC" id="3.4.21.89" evidence="4 6"/>
<evidence type="ECO:0000313" key="9">
    <source>
        <dbReference type="Proteomes" id="UP000664357"/>
    </source>
</evidence>
<dbReference type="PANTHER" id="PTHR43390:SF1">
    <property type="entry name" value="CHLOROPLAST PROCESSING PEPTIDASE"/>
    <property type="match status" value="1"/>
</dbReference>
<evidence type="ECO:0000256" key="2">
    <source>
        <dbReference type="ARBA" id="ARBA00004401"/>
    </source>
</evidence>
<evidence type="ECO:0000256" key="1">
    <source>
        <dbReference type="ARBA" id="ARBA00000677"/>
    </source>
</evidence>
<evidence type="ECO:0000256" key="5">
    <source>
        <dbReference type="ARBA" id="ARBA00022801"/>
    </source>
</evidence>
<evidence type="ECO:0000259" key="7">
    <source>
        <dbReference type="Pfam" id="PF10502"/>
    </source>
</evidence>
<reference evidence="8 9" key="2">
    <citation type="submission" date="2024-02" db="EMBL/GenBank/DDBJ databases">
        <title>The Genome Sequence of Enterococcus sp. DIV0159.</title>
        <authorList>
            <person name="Earl A."/>
            <person name="Manson A."/>
            <person name="Gilmore M."/>
            <person name="Sanders J."/>
            <person name="Shea T."/>
            <person name="Howe W."/>
            <person name="Livny J."/>
            <person name="Cuomo C."/>
            <person name="Neafsey D."/>
            <person name="Birren B."/>
        </authorList>
    </citation>
    <scope>NUCLEOTIDE SEQUENCE [LARGE SCALE GENOMIC DNA]</scope>
    <source>
        <strain evidence="8 9">665A</strain>
    </source>
</reference>
<feature type="domain" description="Peptidase S26" evidence="7">
    <location>
        <begin position="11"/>
        <end position="151"/>
    </location>
</feature>
<dbReference type="EMBL" id="JAFREL020000001">
    <property type="protein sequence ID" value="MEO1769632.1"/>
    <property type="molecule type" value="Genomic_DNA"/>
</dbReference>
<reference evidence="8 9" key="1">
    <citation type="submission" date="2021-03" db="EMBL/GenBank/DDBJ databases">
        <authorList>
            <person name="Gilmore M.S."/>
            <person name="Schwartzman J."/>
            <person name="Van Tyne D."/>
            <person name="Martin M."/>
            <person name="Earl A.M."/>
            <person name="Manson A.L."/>
            <person name="Straub T."/>
            <person name="Salamzade R."/>
            <person name="Saavedra J."/>
            <person name="Lebreton F."/>
            <person name="Prichula J."/>
            <person name="Schaufler K."/>
            <person name="Gaca A."/>
            <person name="Sgardioli B."/>
            <person name="Wagenaar J."/>
            <person name="Strong T."/>
        </authorList>
    </citation>
    <scope>NUCLEOTIDE SEQUENCE [LARGE SCALE GENOMIC DNA]</scope>
    <source>
        <strain evidence="8 9">665A</strain>
    </source>
</reference>
<dbReference type="SUPFAM" id="SSF51306">
    <property type="entry name" value="LexA/Signal peptidase"/>
    <property type="match status" value="1"/>
</dbReference>
<keyword evidence="6" id="KW-1133">Transmembrane helix</keyword>
<comment type="catalytic activity">
    <reaction evidence="1 6">
        <text>Cleavage of hydrophobic, N-terminal signal or leader sequences from secreted and periplasmic proteins.</text>
        <dbReference type="EC" id="3.4.21.89"/>
    </reaction>
</comment>
<name>A0ABV0EP72_9ENTE</name>
<organism evidence="8 9">
    <name type="scientific">Candidatus Enterococcus ferrettii</name>
    <dbReference type="NCBI Taxonomy" id="2815324"/>
    <lineage>
        <taxon>Bacteria</taxon>
        <taxon>Bacillati</taxon>
        <taxon>Bacillota</taxon>
        <taxon>Bacilli</taxon>
        <taxon>Lactobacillales</taxon>
        <taxon>Enterococcaceae</taxon>
        <taxon>Enterococcus</taxon>
    </lineage>
</organism>
<comment type="caution">
    <text evidence="8">The sequence shown here is derived from an EMBL/GenBank/DDBJ whole genome shotgun (WGS) entry which is preliminary data.</text>
</comment>
<dbReference type="InterPro" id="IPR019757">
    <property type="entry name" value="Pept_S26A_signal_pept_1_Lys-AS"/>
</dbReference>
<evidence type="ECO:0000256" key="3">
    <source>
        <dbReference type="ARBA" id="ARBA00009370"/>
    </source>
</evidence>
<comment type="similarity">
    <text evidence="3 6">Belongs to the peptidase S26 family.</text>
</comment>
<dbReference type="RefSeq" id="WP_207703580.1">
    <property type="nucleotide sequence ID" value="NZ_JAFREL020000001.1"/>
</dbReference>
<dbReference type="InterPro" id="IPR019533">
    <property type="entry name" value="Peptidase_S26"/>
</dbReference>